<comment type="caution">
    <text evidence="2">The sequence shown here is derived from an EMBL/GenBank/DDBJ whole genome shotgun (WGS) entry which is preliminary data.</text>
</comment>
<feature type="region of interest" description="Disordered" evidence="1">
    <location>
        <begin position="83"/>
        <end position="145"/>
    </location>
</feature>
<name>A0A565CWE8_9BRAS</name>
<accession>A0A565CWE8</accession>
<reference evidence="2" key="1">
    <citation type="submission" date="2019-07" db="EMBL/GenBank/DDBJ databases">
        <authorList>
            <person name="Dittberner H."/>
        </authorList>
    </citation>
    <scope>NUCLEOTIDE SEQUENCE [LARGE SCALE GENOMIC DNA]</scope>
</reference>
<dbReference type="Proteomes" id="UP000489600">
    <property type="component" value="Unassembled WGS sequence"/>
</dbReference>
<organism evidence="2 3">
    <name type="scientific">Arabis nemorensis</name>
    <dbReference type="NCBI Taxonomy" id="586526"/>
    <lineage>
        <taxon>Eukaryota</taxon>
        <taxon>Viridiplantae</taxon>
        <taxon>Streptophyta</taxon>
        <taxon>Embryophyta</taxon>
        <taxon>Tracheophyta</taxon>
        <taxon>Spermatophyta</taxon>
        <taxon>Magnoliopsida</taxon>
        <taxon>eudicotyledons</taxon>
        <taxon>Gunneridae</taxon>
        <taxon>Pentapetalae</taxon>
        <taxon>rosids</taxon>
        <taxon>malvids</taxon>
        <taxon>Brassicales</taxon>
        <taxon>Brassicaceae</taxon>
        <taxon>Arabideae</taxon>
        <taxon>Arabis</taxon>
    </lineage>
</organism>
<evidence type="ECO:0000313" key="3">
    <source>
        <dbReference type="Proteomes" id="UP000489600"/>
    </source>
</evidence>
<evidence type="ECO:0000256" key="1">
    <source>
        <dbReference type="SAM" id="MobiDB-lite"/>
    </source>
</evidence>
<keyword evidence="3" id="KW-1185">Reference proteome</keyword>
<dbReference type="EMBL" id="CABITT030000008">
    <property type="protein sequence ID" value="VVB18028.1"/>
    <property type="molecule type" value="Genomic_DNA"/>
</dbReference>
<feature type="compositionally biased region" description="Polar residues" evidence="1">
    <location>
        <begin position="43"/>
        <end position="53"/>
    </location>
</feature>
<feature type="compositionally biased region" description="Basic residues" evidence="1">
    <location>
        <begin position="96"/>
        <end position="107"/>
    </location>
</feature>
<proteinExistence type="predicted"/>
<gene>
    <name evidence="2" type="ORF">ANE_LOCUS28472</name>
</gene>
<feature type="region of interest" description="Disordered" evidence="1">
    <location>
        <begin position="22"/>
        <end position="53"/>
    </location>
</feature>
<evidence type="ECO:0000313" key="2">
    <source>
        <dbReference type="EMBL" id="VVB18028.1"/>
    </source>
</evidence>
<sequence length="145" mass="15342">MPPKCELCEDYGHRCPTTVVPSVSTGSKDVQPRVGGTPLSKPLHNQSVSSASANIQPVTSAQFDDEEELIKAAQLIIRNRIASSQAVPSQHGHGASNKKGKKARQLQRKQLMILSSPLTVPPDPSGTVTSAPPQVPCTAPPTSFL</sequence>
<dbReference type="AlphaFoldDB" id="A0A565CWE8"/>
<protein>
    <submittedName>
        <fullName evidence="2">Uncharacterized protein</fullName>
    </submittedName>
</protein>